<dbReference type="Proteomes" id="UP001159659">
    <property type="component" value="Unassembled WGS sequence"/>
</dbReference>
<evidence type="ECO:0000259" key="2">
    <source>
        <dbReference type="PROSITE" id="PS51717"/>
    </source>
</evidence>
<gene>
    <name evidence="3" type="ORF">PFR002_LOCUS9530</name>
</gene>
<dbReference type="PROSITE" id="PS51717">
    <property type="entry name" value="G_VLIG"/>
    <property type="match status" value="1"/>
</dbReference>
<dbReference type="PROSITE" id="PS50234">
    <property type="entry name" value="VWFA"/>
    <property type="match status" value="1"/>
</dbReference>
<accession>A0AAV0UYC0</accession>
<dbReference type="InterPro" id="IPR027417">
    <property type="entry name" value="P-loop_NTPase"/>
</dbReference>
<dbReference type="CDD" id="cd00198">
    <property type="entry name" value="vWFA"/>
    <property type="match status" value="1"/>
</dbReference>
<evidence type="ECO:0000313" key="4">
    <source>
        <dbReference type="Proteomes" id="UP001159659"/>
    </source>
</evidence>
<dbReference type="InterPro" id="IPR036465">
    <property type="entry name" value="vWFA_dom_sf"/>
</dbReference>
<dbReference type="PANTHER" id="PTHR22796">
    <property type="entry name" value="URG4-RELATED"/>
    <property type="match status" value="1"/>
</dbReference>
<dbReference type="InterPro" id="IPR015894">
    <property type="entry name" value="Guanylate-bd_N"/>
</dbReference>
<name>A0AAV0UYC0_9STRA</name>
<dbReference type="GO" id="GO:0005525">
    <property type="term" value="F:GTP binding"/>
    <property type="evidence" value="ECO:0007669"/>
    <property type="project" value="InterPro"/>
</dbReference>
<dbReference type="InterPro" id="IPR030383">
    <property type="entry name" value="G_VLIG_dom"/>
</dbReference>
<dbReference type="SMART" id="SM00327">
    <property type="entry name" value="VWA"/>
    <property type="match status" value="1"/>
</dbReference>
<feature type="domain" description="VLIG-type G" evidence="2">
    <location>
        <begin position="489"/>
        <end position="559"/>
    </location>
</feature>
<evidence type="ECO:0000313" key="3">
    <source>
        <dbReference type="EMBL" id="CAI5741278.1"/>
    </source>
</evidence>
<protein>
    <recommendedName>
        <fullName evidence="5">VWFA domain-containing protein</fullName>
    </recommendedName>
</protein>
<sequence>MRTSDGATVHITWSKEVAKEPVKVICMYQVGNCGPAQMSLLGTIEFEPGFVVRKLATVKIETVVAILVKEDKTLVRRNQFSQSNVSAAPLHVDVRIFPRACSLCSIRASDRRVAFLFGVGEGSLGSIAFCRFNESFTSVEATQTIDIGASFGMAGPLVDILLTERSLCVVDENGDIQSFDVRTRRTSKKASCGNNNVDGDGNWVGGLLSFADELVVGRAKLVGKKQLCVCSISNEDHRALPSAVLGMDMPSTELAVGSMGDVLYVVSASDGTIYSSQLSVTVRSDAYRIQRSGNGAKSSQGCLQANQKGTATQHWLRLFYHVFEKFPVRSLIDMSMSPDKLFSLTLEIAADGHSEENHFATSDAKAVCVEYLNRVMVDLRRLNKPLCGLDLVKNLTYRCSELTGNHTCLQFTSMQRFVLALVSFVPVQICRAEDNMLRLLQNGQNIANSAKSFSPTNSGDEGDASGTDAAKIAQTIRFGLLSPLLESWNGRCVVVTSMGKQSTGKSYFLNHLTGTSFAISGSRCTDGAWMSLRFVSAELLLVILDFEGLGSFERSEQEDVFLSVLNASVSLFTVFRMESRFDKDIDGLFSRFQKGVQLIKNDPRLFRGLLYMSVKDVNMNDRQGVVDELVAKLDAIFEANKDHNFLTEMYTGQLEINCTPPFGTMDYYQCMENEAAQALCSIVFPSEGVRTGFVTGKAFLDCVRIVLAKISILDWTGMVKSTQNLVVADTKQKLPGILRTGCHVSQPLVADKIIPSHLKEDVLQWMALNDVVPLDSIRDEEFDMGFDVTSLTGKNLKILQKAIGLHFQFLLDLRGKAYGTSKLSTEDQSDFDAFEAFVLHRRKKKVSLWLFGSLGDHLAAVRSQLEQRYAEPLILYMSRCQQRCIWCQLGCMYSVTHSPETEHNCCMDHKCRGQCEYGECQTDFEPARVPACSRSAGHEGKCECEKGEHTCGQPCLLIRASNCDKTCAKRAEHSGDHSCSVQVHICGVTCSATTCTATCLLDVQRDHSVHKCAEVQCFHPCMMEGCNNMCSEKNHFHGQQVESRAFAKENSTAGVGDLSNNAVVTHMCRCSHACGEMCTVEGICEQKVHLKKSARTYTGARGSFEYIYQEMNGCKKRCAYVKPSGEVNHEGLDHTCLVETNEEKNEQHTVHYCDARCPSCNYYCNKHYGHMELHATSHGNMRQTYFIAKGNDIDVEDRKYQVGERGIAEMCNLFCAKVGRGHVHYLSCESIDDEKCVYTSGASKDHRRHCVDKLFPPPGRKMDELLHAQFWTAIGWEDPCSEEERSVFAKCAFQCNAPEHEADGKLSYCVLNAWHEPEFKDDGANDGFAYVDGHKFGCVHAVDTSKFHSIFVLDSSGSMRGKPWRDLLCACNEFGNNRLSDGGEDDLVSYITFDGTSDIVCEGEPLPEALKLVVPFTGGLTSYREGLRAANEVLSRNNFEEFKSVLIFFSDGLPHDIDSGITLARHIRSTYAKYDLKAFVVGFGRVDLSVLQRLAVEIGGEYQQVLNASALKTEFQRIAAVLCNSEASLAVLEPNTNSA</sequence>
<dbReference type="SUPFAM" id="SSF52540">
    <property type="entry name" value="P-loop containing nucleoside triphosphate hydrolases"/>
    <property type="match status" value="1"/>
</dbReference>
<reference evidence="3" key="1">
    <citation type="submission" date="2022-12" db="EMBL/GenBank/DDBJ databases">
        <authorList>
            <person name="Webb A."/>
        </authorList>
    </citation>
    <scope>NUCLEOTIDE SEQUENCE</scope>
    <source>
        <strain evidence="3">Pf2</strain>
    </source>
</reference>
<dbReference type="Pfam" id="PF00092">
    <property type="entry name" value="VWA"/>
    <property type="match status" value="1"/>
</dbReference>
<evidence type="ECO:0000259" key="1">
    <source>
        <dbReference type="PROSITE" id="PS50234"/>
    </source>
</evidence>
<dbReference type="SUPFAM" id="SSF53300">
    <property type="entry name" value="vWA-like"/>
    <property type="match status" value="1"/>
</dbReference>
<proteinExistence type="predicted"/>
<dbReference type="EMBL" id="CANTFK010000994">
    <property type="protein sequence ID" value="CAI5741278.1"/>
    <property type="molecule type" value="Genomic_DNA"/>
</dbReference>
<dbReference type="PANTHER" id="PTHR22796:SF1">
    <property type="entry name" value="VWFA DOMAIN-CONTAINING PROTEIN"/>
    <property type="match status" value="1"/>
</dbReference>
<evidence type="ECO:0008006" key="5">
    <source>
        <dbReference type="Google" id="ProtNLM"/>
    </source>
</evidence>
<dbReference type="Pfam" id="PF02263">
    <property type="entry name" value="GBP"/>
    <property type="match status" value="1"/>
</dbReference>
<comment type="caution">
    <text evidence="3">The sequence shown here is derived from an EMBL/GenBank/DDBJ whole genome shotgun (WGS) entry which is preliminary data.</text>
</comment>
<dbReference type="Gene3D" id="3.40.50.410">
    <property type="entry name" value="von Willebrand factor, type A domain"/>
    <property type="match status" value="1"/>
</dbReference>
<feature type="domain" description="VWFA" evidence="1">
    <location>
        <begin position="1348"/>
        <end position="1522"/>
    </location>
</feature>
<dbReference type="GO" id="GO:0003924">
    <property type="term" value="F:GTPase activity"/>
    <property type="evidence" value="ECO:0007669"/>
    <property type="project" value="InterPro"/>
</dbReference>
<dbReference type="Gene3D" id="3.40.50.300">
    <property type="entry name" value="P-loop containing nucleotide triphosphate hydrolases"/>
    <property type="match status" value="1"/>
</dbReference>
<dbReference type="InterPro" id="IPR002035">
    <property type="entry name" value="VWF_A"/>
</dbReference>
<organism evidence="3 4">
    <name type="scientific">Peronospora farinosa</name>
    <dbReference type="NCBI Taxonomy" id="134698"/>
    <lineage>
        <taxon>Eukaryota</taxon>
        <taxon>Sar</taxon>
        <taxon>Stramenopiles</taxon>
        <taxon>Oomycota</taxon>
        <taxon>Peronosporomycetes</taxon>
        <taxon>Peronosporales</taxon>
        <taxon>Peronosporaceae</taxon>
        <taxon>Peronospora</taxon>
    </lineage>
</organism>